<dbReference type="Proteomes" id="UP001153269">
    <property type="component" value="Unassembled WGS sequence"/>
</dbReference>
<accession>A0A9N7U2X2</accession>
<sequence>MSALSRFLRTLTSYIMYEKCTTKDKGLLSAMTQRNTFPSSACLADEPRLLLTAQKEKVSAQSATNLKSSPRATAHCNREMEGGAAEVGESQMDITLTFEEWKANKRVTGEEGKLNLPFRRVSPLRIRHGFHEQCPNDRTLVNREVKNRLSNGISLHITTHASHRETTEETDDG</sequence>
<gene>
    <name evidence="1" type="ORF">PLEPLA_LOCUS10662</name>
</gene>
<reference evidence="1" key="1">
    <citation type="submission" date="2020-03" db="EMBL/GenBank/DDBJ databases">
        <authorList>
            <person name="Weist P."/>
        </authorList>
    </citation>
    <scope>NUCLEOTIDE SEQUENCE</scope>
</reference>
<dbReference type="EMBL" id="CADEAL010000608">
    <property type="protein sequence ID" value="CAB1422744.1"/>
    <property type="molecule type" value="Genomic_DNA"/>
</dbReference>
<proteinExistence type="predicted"/>
<keyword evidence="2" id="KW-1185">Reference proteome</keyword>
<dbReference type="AlphaFoldDB" id="A0A9N7U2X2"/>
<name>A0A9N7U2X2_PLEPL</name>
<comment type="caution">
    <text evidence="1">The sequence shown here is derived from an EMBL/GenBank/DDBJ whole genome shotgun (WGS) entry which is preliminary data.</text>
</comment>
<evidence type="ECO:0000313" key="1">
    <source>
        <dbReference type="EMBL" id="CAB1422744.1"/>
    </source>
</evidence>
<protein>
    <submittedName>
        <fullName evidence="1">Uncharacterized protein</fullName>
    </submittedName>
</protein>
<evidence type="ECO:0000313" key="2">
    <source>
        <dbReference type="Proteomes" id="UP001153269"/>
    </source>
</evidence>
<organism evidence="1 2">
    <name type="scientific">Pleuronectes platessa</name>
    <name type="common">European plaice</name>
    <dbReference type="NCBI Taxonomy" id="8262"/>
    <lineage>
        <taxon>Eukaryota</taxon>
        <taxon>Metazoa</taxon>
        <taxon>Chordata</taxon>
        <taxon>Craniata</taxon>
        <taxon>Vertebrata</taxon>
        <taxon>Euteleostomi</taxon>
        <taxon>Actinopterygii</taxon>
        <taxon>Neopterygii</taxon>
        <taxon>Teleostei</taxon>
        <taxon>Neoteleostei</taxon>
        <taxon>Acanthomorphata</taxon>
        <taxon>Carangaria</taxon>
        <taxon>Pleuronectiformes</taxon>
        <taxon>Pleuronectoidei</taxon>
        <taxon>Pleuronectidae</taxon>
        <taxon>Pleuronectes</taxon>
    </lineage>
</organism>